<keyword evidence="2" id="KW-1185">Reference proteome</keyword>
<proteinExistence type="predicted"/>
<evidence type="ECO:0000313" key="2">
    <source>
        <dbReference type="Proteomes" id="UP001396898"/>
    </source>
</evidence>
<sequence>MPIALFTPELIVAVTYGSIGGALAGYCVTHKGQCSKRAILDTSDAPLMGIFPRQAAAVGPCGVPQYNFDLCHAQLQNITVQTSIPADGEGQFDYVPQACMDLAAVLSGDCTDTTIRPTVCGSACLHYSGLTDDDYANISIALTS</sequence>
<dbReference type="Proteomes" id="UP001396898">
    <property type="component" value="Unassembled WGS sequence"/>
</dbReference>
<protein>
    <submittedName>
        <fullName evidence="1">Uncharacterized protein</fullName>
    </submittedName>
</protein>
<organism evidence="1 2">
    <name type="scientific">Apiospora marii</name>
    <dbReference type="NCBI Taxonomy" id="335849"/>
    <lineage>
        <taxon>Eukaryota</taxon>
        <taxon>Fungi</taxon>
        <taxon>Dikarya</taxon>
        <taxon>Ascomycota</taxon>
        <taxon>Pezizomycotina</taxon>
        <taxon>Sordariomycetes</taxon>
        <taxon>Xylariomycetidae</taxon>
        <taxon>Amphisphaeriales</taxon>
        <taxon>Apiosporaceae</taxon>
        <taxon>Apiospora</taxon>
    </lineage>
</organism>
<evidence type="ECO:0000313" key="1">
    <source>
        <dbReference type="EMBL" id="KAK8023292.1"/>
    </source>
</evidence>
<comment type="caution">
    <text evidence="1">The sequence shown here is derived from an EMBL/GenBank/DDBJ whole genome shotgun (WGS) entry which is preliminary data.</text>
</comment>
<reference evidence="1 2" key="1">
    <citation type="submission" date="2023-01" db="EMBL/GenBank/DDBJ databases">
        <title>Analysis of 21 Apiospora genomes using comparative genomics revels a genus with tremendous synthesis potential of carbohydrate active enzymes and secondary metabolites.</title>
        <authorList>
            <person name="Sorensen T."/>
        </authorList>
    </citation>
    <scope>NUCLEOTIDE SEQUENCE [LARGE SCALE GENOMIC DNA]</scope>
    <source>
        <strain evidence="1 2">CBS 20057</strain>
    </source>
</reference>
<name>A0ABR1RZE2_9PEZI</name>
<accession>A0ABR1RZE2</accession>
<dbReference type="EMBL" id="JAQQWI010000008">
    <property type="protein sequence ID" value="KAK8023292.1"/>
    <property type="molecule type" value="Genomic_DNA"/>
</dbReference>
<gene>
    <name evidence="1" type="ORF">PG991_006531</name>
</gene>